<dbReference type="EMBL" id="CAMGYJ010000006">
    <property type="protein sequence ID" value="CAI0434711.1"/>
    <property type="molecule type" value="Genomic_DNA"/>
</dbReference>
<dbReference type="PROSITE" id="PS51879">
    <property type="entry name" value="RST"/>
    <property type="match status" value="1"/>
</dbReference>
<evidence type="ECO:0000256" key="2">
    <source>
        <dbReference type="ARBA" id="ARBA00022473"/>
    </source>
</evidence>
<dbReference type="InterPro" id="IPR044964">
    <property type="entry name" value="RCD1/SRO1-5"/>
</dbReference>
<accession>A0AAV0LMN6</accession>
<feature type="compositionally biased region" description="Acidic residues" evidence="5">
    <location>
        <begin position="45"/>
        <end position="56"/>
    </location>
</feature>
<evidence type="ECO:0000256" key="4">
    <source>
        <dbReference type="ARBA" id="ARBA00023242"/>
    </source>
</evidence>
<feature type="region of interest" description="Disordered" evidence="5">
    <location>
        <begin position="45"/>
        <end position="66"/>
    </location>
</feature>
<dbReference type="Pfam" id="PF12174">
    <property type="entry name" value="RST"/>
    <property type="match status" value="1"/>
</dbReference>
<organism evidence="8 9">
    <name type="scientific">Linum tenue</name>
    <dbReference type="NCBI Taxonomy" id="586396"/>
    <lineage>
        <taxon>Eukaryota</taxon>
        <taxon>Viridiplantae</taxon>
        <taxon>Streptophyta</taxon>
        <taxon>Embryophyta</taxon>
        <taxon>Tracheophyta</taxon>
        <taxon>Spermatophyta</taxon>
        <taxon>Magnoliopsida</taxon>
        <taxon>eudicotyledons</taxon>
        <taxon>Gunneridae</taxon>
        <taxon>Pentapetalae</taxon>
        <taxon>rosids</taxon>
        <taxon>fabids</taxon>
        <taxon>Malpighiales</taxon>
        <taxon>Linaceae</taxon>
        <taxon>Linum</taxon>
    </lineage>
</organism>
<keyword evidence="4" id="KW-0539">Nucleus</keyword>
<evidence type="ECO:0000256" key="3">
    <source>
        <dbReference type="ARBA" id="ARBA00023016"/>
    </source>
</evidence>
<dbReference type="GO" id="GO:0003950">
    <property type="term" value="F:NAD+ poly-ADP-ribosyltransferase activity"/>
    <property type="evidence" value="ECO:0007669"/>
    <property type="project" value="InterPro"/>
</dbReference>
<dbReference type="InterPro" id="IPR012317">
    <property type="entry name" value="Poly(ADP-ribose)pol_cat_dom"/>
</dbReference>
<feature type="domain" description="RST" evidence="7">
    <location>
        <begin position="288"/>
        <end position="359"/>
    </location>
</feature>
<sequence>MLGNAYYGDRNPTPATTAAALLQEQRIPPTLPALEQQETISIDDDEILNPDSDSDESPGAPVHRGGGGRIEAFARCGFSPLPKDTVHHSTITKCFLDGLGQARAAGVTVTAVHRNSISVPSAKARFFSFRVHEKAVAERCGGAGNGNARYAWYGGSRDEIRQILNFGFSRCTGGGGHALGGVGVHLSAISFPTDCLESAAADQDGTKHLLLCRVLLGKVERVPAGSSQSAPSSVAYDTGVDDLTKPRRYVVWSSFMNSHIFPAFVVSFKDPSNNVNGLNSDTPVSSSMRPRSPWMSFPALLSVLSGILDPRIMSLVSKSFVDFQRHRINREQMIRRTRQLVGDELLSSVIKTHQKVCVLHFMCSFGDTFPILE</sequence>
<dbReference type="Proteomes" id="UP001154282">
    <property type="component" value="Unassembled WGS sequence"/>
</dbReference>
<name>A0AAV0LMN6_9ROSI</name>
<dbReference type="PANTHER" id="PTHR32263:SF14">
    <property type="entry name" value="INACTIVE POLY [ADP-RIBOSE] POLYMERASE SRO2-RELATED"/>
    <property type="match status" value="1"/>
</dbReference>
<evidence type="ECO:0000313" key="8">
    <source>
        <dbReference type="EMBL" id="CAI0434711.1"/>
    </source>
</evidence>
<dbReference type="SUPFAM" id="SSF56399">
    <property type="entry name" value="ADP-ribosylation"/>
    <property type="match status" value="1"/>
</dbReference>
<keyword evidence="2" id="KW-0217">Developmental protein</keyword>
<evidence type="ECO:0000259" key="6">
    <source>
        <dbReference type="PROSITE" id="PS51059"/>
    </source>
</evidence>
<evidence type="ECO:0000259" key="7">
    <source>
        <dbReference type="PROSITE" id="PS51879"/>
    </source>
</evidence>
<feature type="domain" description="PARP catalytic" evidence="6">
    <location>
        <begin position="60"/>
        <end position="289"/>
    </location>
</feature>
<evidence type="ECO:0000313" key="9">
    <source>
        <dbReference type="Proteomes" id="UP001154282"/>
    </source>
</evidence>
<evidence type="ECO:0008006" key="10">
    <source>
        <dbReference type="Google" id="ProtNLM"/>
    </source>
</evidence>
<keyword evidence="3" id="KW-0346">Stress response</keyword>
<evidence type="ECO:0000256" key="5">
    <source>
        <dbReference type="SAM" id="MobiDB-lite"/>
    </source>
</evidence>
<protein>
    <recommendedName>
        <fullName evidence="10">Inactive poly [ADP-ribose] polymerase SRO2</fullName>
    </recommendedName>
</protein>
<dbReference type="PANTHER" id="PTHR32263">
    <property type="entry name" value="INACTIVE POLY [ADP-RIBOSE] POLYMERASE SRO4-RELATED"/>
    <property type="match status" value="1"/>
</dbReference>
<dbReference type="InterPro" id="IPR022003">
    <property type="entry name" value="RST"/>
</dbReference>
<dbReference type="AlphaFoldDB" id="A0AAV0LMN6"/>
<dbReference type="GO" id="GO:0005634">
    <property type="term" value="C:nucleus"/>
    <property type="evidence" value="ECO:0007669"/>
    <property type="project" value="UniProtKB-SubCell"/>
</dbReference>
<comment type="subcellular location">
    <subcellularLocation>
        <location evidence="1">Nucleus</location>
    </subcellularLocation>
</comment>
<evidence type="ECO:0000256" key="1">
    <source>
        <dbReference type="ARBA" id="ARBA00004123"/>
    </source>
</evidence>
<proteinExistence type="predicted"/>
<dbReference type="PROSITE" id="PS51059">
    <property type="entry name" value="PARP_CATALYTIC"/>
    <property type="match status" value="1"/>
</dbReference>
<gene>
    <name evidence="8" type="ORF">LITE_LOCUS24372</name>
</gene>
<reference evidence="8" key="1">
    <citation type="submission" date="2022-08" db="EMBL/GenBank/DDBJ databases">
        <authorList>
            <person name="Gutierrez-Valencia J."/>
        </authorList>
    </citation>
    <scope>NUCLEOTIDE SEQUENCE</scope>
</reference>
<keyword evidence="9" id="KW-1185">Reference proteome</keyword>
<dbReference type="Gene3D" id="3.90.228.10">
    <property type="match status" value="1"/>
</dbReference>
<comment type="caution">
    <text evidence="8">The sequence shown here is derived from an EMBL/GenBank/DDBJ whole genome shotgun (WGS) entry which is preliminary data.</text>
</comment>